<evidence type="ECO:0000313" key="1">
    <source>
        <dbReference type="EMBL" id="MBC6013158.1"/>
    </source>
</evidence>
<evidence type="ECO:0000313" key="2">
    <source>
        <dbReference type="Proteomes" id="UP000649075"/>
    </source>
</evidence>
<evidence type="ECO:0008006" key="3">
    <source>
        <dbReference type="Google" id="ProtNLM"/>
    </source>
</evidence>
<dbReference type="EMBL" id="JACRWH010000061">
    <property type="protein sequence ID" value="MBC6013158.1"/>
    <property type="molecule type" value="Genomic_DNA"/>
</dbReference>
<accession>A0ABR7KK93</accession>
<organism evidence="1 2">
    <name type="scientific">Holdemanella hominis</name>
    <dbReference type="NCBI Taxonomy" id="2764327"/>
    <lineage>
        <taxon>Bacteria</taxon>
        <taxon>Bacillati</taxon>
        <taxon>Bacillota</taxon>
        <taxon>Erysipelotrichia</taxon>
        <taxon>Erysipelotrichales</taxon>
        <taxon>Erysipelotrichaceae</taxon>
        <taxon>Holdemanella</taxon>
    </lineage>
</organism>
<sequence length="91" mass="10349">MHIFADQESIELSVSQYCKLHGISDKAFYNAKSRYKWATEEPSLVAVEGNDDIGSSNTGCIRFKLNSMRFEFNVSVPDKDIQRIIKICLSL</sequence>
<proteinExistence type="predicted"/>
<dbReference type="RefSeq" id="WP_186999646.1">
    <property type="nucleotide sequence ID" value="NZ_JACRWH010000061.1"/>
</dbReference>
<keyword evidence="2" id="KW-1185">Reference proteome</keyword>
<protein>
    <recommendedName>
        <fullName evidence="3">Transposase</fullName>
    </recommendedName>
</protein>
<comment type="caution">
    <text evidence="1">The sequence shown here is derived from an EMBL/GenBank/DDBJ whole genome shotgun (WGS) entry which is preliminary data.</text>
</comment>
<dbReference type="Proteomes" id="UP000649075">
    <property type="component" value="Unassembled WGS sequence"/>
</dbReference>
<name>A0ABR7KK93_9FIRM</name>
<reference evidence="1 2" key="1">
    <citation type="submission" date="2020-08" db="EMBL/GenBank/DDBJ databases">
        <authorList>
            <person name="Liu C."/>
            <person name="Sun Q."/>
        </authorList>
    </citation>
    <scope>NUCLEOTIDE SEQUENCE [LARGE SCALE GENOMIC DNA]</scope>
    <source>
        <strain evidence="1 2">L34</strain>
    </source>
</reference>
<gene>
    <name evidence="1" type="ORF">H8911_10685</name>
</gene>